<comment type="subcellular location">
    <subcellularLocation>
        <location evidence="1">Cell membrane</location>
        <topology evidence="1">Multi-pass membrane protein</topology>
    </subcellularLocation>
</comment>
<keyword evidence="6 12" id="KW-0067">ATP-binding</keyword>
<dbReference type="GO" id="GO:0015421">
    <property type="term" value="F:ABC-type oligopeptide transporter activity"/>
    <property type="evidence" value="ECO:0007669"/>
    <property type="project" value="TreeGrafter"/>
</dbReference>
<keyword evidence="5" id="KW-0547">Nucleotide-binding</keyword>
<feature type="transmembrane region" description="Helical" evidence="9">
    <location>
        <begin position="95"/>
        <end position="116"/>
    </location>
</feature>
<evidence type="ECO:0000256" key="4">
    <source>
        <dbReference type="ARBA" id="ARBA00022692"/>
    </source>
</evidence>
<dbReference type="CDD" id="cd03254">
    <property type="entry name" value="ABCC_Glucan_exporter_like"/>
    <property type="match status" value="1"/>
</dbReference>
<evidence type="ECO:0000256" key="2">
    <source>
        <dbReference type="ARBA" id="ARBA00022448"/>
    </source>
</evidence>
<evidence type="ECO:0000259" key="11">
    <source>
        <dbReference type="PROSITE" id="PS50929"/>
    </source>
</evidence>
<feature type="transmembrane region" description="Helical" evidence="9">
    <location>
        <begin position="43"/>
        <end position="63"/>
    </location>
</feature>
<dbReference type="GO" id="GO:0016887">
    <property type="term" value="F:ATP hydrolysis activity"/>
    <property type="evidence" value="ECO:0007669"/>
    <property type="project" value="InterPro"/>
</dbReference>
<organism evidence="12 13">
    <name type="scientific">Inconstantimicrobium porci</name>
    <dbReference type="NCBI Taxonomy" id="2652291"/>
    <lineage>
        <taxon>Bacteria</taxon>
        <taxon>Bacillati</taxon>
        <taxon>Bacillota</taxon>
        <taxon>Clostridia</taxon>
        <taxon>Eubacteriales</taxon>
        <taxon>Clostridiaceae</taxon>
        <taxon>Inconstantimicrobium</taxon>
    </lineage>
</organism>
<dbReference type="InterPro" id="IPR039421">
    <property type="entry name" value="Type_1_exporter"/>
</dbReference>
<dbReference type="Proteomes" id="UP000460287">
    <property type="component" value="Unassembled WGS sequence"/>
</dbReference>
<feature type="domain" description="ABC transmembrane type-1" evidence="11">
    <location>
        <begin position="48"/>
        <end position="342"/>
    </location>
</feature>
<reference evidence="12 13" key="1">
    <citation type="submission" date="2019-08" db="EMBL/GenBank/DDBJ databases">
        <title>In-depth cultivation of the pig gut microbiome towards novel bacterial diversity and tailored functional studies.</title>
        <authorList>
            <person name="Wylensek D."/>
            <person name="Hitch T.C.A."/>
            <person name="Clavel T."/>
        </authorList>
    </citation>
    <scope>NUCLEOTIDE SEQUENCE [LARGE SCALE GENOMIC DNA]</scope>
    <source>
        <strain evidence="12 13">WCA-383-APC-5B</strain>
    </source>
</reference>
<evidence type="ECO:0000259" key="10">
    <source>
        <dbReference type="PROSITE" id="PS50893"/>
    </source>
</evidence>
<dbReference type="InterPro" id="IPR017871">
    <property type="entry name" value="ABC_transporter-like_CS"/>
</dbReference>
<protein>
    <submittedName>
        <fullName evidence="12">ABC transporter ATP-binding protein</fullName>
    </submittedName>
</protein>
<dbReference type="PROSITE" id="PS50929">
    <property type="entry name" value="ABC_TM1F"/>
    <property type="match status" value="1"/>
</dbReference>
<sequence>MSASKKGPMGGGHHGPMAGIRATQKAKDFNGSLKRLLKYLSPYKLRLIIVFLTAILSTVFSIYSPKVLGKATTRLFQGVVMKKMNIPGAFIDLEYIAQIAVILLVLYVVSSLFNYLQQYLMAEVSQKTVYDMRREAENKLGRMPLKYFDAHSHGDVLSRFTNDMDNISSTLQQSLTQLITSIVTIVGILIMMLTISPLMTLIALVVLPVSMFVIKPILKKAQGFFIGQQIKLGQLNGHIEEMYTGHNVVKAFGHEEKSIKEFKVINEQLYEVGWKAQFISGLMMPVMMFINNIAYVTVCVVGGFLATKKKLEVGDIQAFIQYMRSFSQPINQTANIANIIQSTVASAERVFEILDEKEEIPDSKDAVVMTDCEGNVQFDHVKFGYTENNTLIHDMNIDVKKGHTIAIVGPTGAGKTTLINLLMRFYEVDDGRILIDGIDIREMTRESLRNTFGMVLQDTWSFKGTIKENIAYGRMGATDEEIIEAAKAAHADHFIRTLEHGYDTELNEEASNISQGQKQLLTIARAILADPKILILDEATSSVDTRTEVAIQKAMDKLMHGRTSFVIAHRLSTIKDADLILVMNHGNVIEQGTHKELLAQKGFYADLYNSQFAGKAI</sequence>
<evidence type="ECO:0000256" key="6">
    <source>
        <dbReference type="ARBA" id="ARBA00022840"/>
    </source>
</evidence>
<evidence type="ECO:0000256" key="1">
    <source>
        <dbReference type="ARBA" id="ARBA00004651"/>
    </source>
</evidence>
<dbReference type="PANTHER" id="PTHR43394">
    <property type="entry name" value="ATP-DEPENDENT PERMEASE MDL1, MITOCHONDRIAL"/>
    <property type="match status" value="1"/>
</dbReference>
<proteinExistence type="predicted"/>
<keyword evidence="4 9" id="KW-0812">Transmembrane</keyword>
<keyword evidence="7 9" id="KW-1133">Transmembrane helix</keyword>
<keyword evidence="3" id="KW-1003">Cell membrane</keyword>
<dbReference type="FunFam" id="3.40.50.300:FF:000287">
    <property type="entry name" value="Multidrug ABC transporter ATP-binding protein"/>
    <property type="match status" value="1"/>
</dbReference>
<feature type="domain" description="ABC transporter" evidence="10">
    <location>
        <begin position="376"/>
        <end position="610"/>
    </location>
</feature>
<dbReference type="InterPro" id="IPR011527">
    <property type="entry name" value="ABC1_TM_dom"/>
</dbReference>
<evidence type="ECO:0000256" key="5">
    <source>
        <dbReference type="ARBA" id="ARBA00022741"/>
    </source>
</evidence>
<dbReference type="PANTHER" id="PTHR43394:SF1">
    <property type="entry name" value="ATP-BINDING CASSETTE SUB-FAMILY B MEMBER 10, MITOCHONDRIAL"/>
    <property type="match status" value="1"/>
</dbReference>
<dbReference type="Gene3D" id="1.20.1560.10">
    <property type="entry name" value="ABC transporter type 1, transmembrane domain"/>
    <property type="match status" value="1"/>
</dbReference>
<dbReference type="SMART" id="SM00382">
    <property type="entry name" value="AAA"/>
    <property type="match status" value="1"/>
</dbReference>
<dbReference type="AlphaFoldDB" id="A0A7X2N0E0"/>
<accession>A0A7X2N0E0</accession>
<keyword evidence="8 9" id="KW-0472">Membrane</keyword>
<dbReference type="CDD" id="cd18547">
    <property type="entry name" value="ABC_6TM_Tm288_like"/>
    <property type="match status" value="1"/>
</dbReference>
<feature type="transmembrane region" description="Helical" evidence="9">
    <location>
        <begin position="286"/>
        <end position="306"/>
    </location>
</feature>
<dbReference type="InterPro" id="IPR036640">
    <property type="entry name" value="ABC1_TM_sf"/>
</dbReference>
<evidence type="ECO:0000256" key="8">
    <source>
        <dbReference type="ARBA" id="ARBA00023136"/>
    </source>
</evidence>
<evidence type="ECO:0000256" key="9">
    <source>
        <dbReference type="SAM" id="Phobius"/>
    </source>
</evidence>
<dbReference type="GO" id="GO:0005524">
    <property type="term" value="F:ATP binding"/>
    <property type="evidence" value="ECO:0007669"/>
    <property type="project" value="UniProtKB-KW"/>
</dbReference>
<dbReference type="InterPro" id="IPR027417">
    <property type="entry name" value="P-loop_NTPase"/>
</dbReference>
<evidence type="ECO:0000256" key="7">
    <source>
        <dbReference type="ARBA" id="ARBA00022989"/>
    </source>
</evidence>
<dbReference type="FunFam" id="1.20.1560.10:FF:000011">
    <property type="entry name" value="Multidrug ABC transporter ATP-binding protein"/>
    <property type="match status" value="1"/>
</dbReference>
<evidence type="ECO:0000256" key="3">
    <source>
        <dbReference type="ARBA" id="ARBA00022475"/>
    </source>
</evidence>
<dbReference type="Gene3D" id="3.40.50.300">
    <property type="entry name" value="P-loop containing nucleotide triphosphate hydrolases"/>
    <property type="match status" value="1"/>
</dbReference>
<keyword evidence="13" id="KW-1185">Reference proteome</keyword>
<dbReference type="InterPro" id="IPR003439">
    <property type="entry name" value="ABC_transporter-like_ATP-bd"/>
</dbReference>
<evidence type="ECO:0000313" key="13">
    <source>
        <dbReference type="Proteomes" id="UP000460287"/>
    </source>
</evidence>
<dbReference type="GO" id="GO:0005886">
    <property type="term" value="C:plasma membrane"/>
    <property type="evidence" value="ECO:0007669"/>
    <property type="project" value="UniProtKB-SubCell"/>
</dbReference>
<evidence type="ECO:0000313" key="12">
    <source>
        <dbReference type="EMBL" id="MSR92395.1"/>
    </source>
</evidence>
<dbReference type="SUPFAM" id="SSF52540">
    <property type="entry name" value="P-loop containing nucleoside triphosphate hydrolases"/>
    <property type="match status" value="1"/>
</dbReference>
<gene>
    <name evidence="12" type="ORF">FYJ33_13595</name>
</gene>
<dbReference type="SUPFAM" id="SSF90123">
    <property type="entry name" value="ABC transporter transmembrane region"/>
    <property type="match status" value="1"/>
</dbReference>
<dbReference type="InterPro" id="IPR003593">
    <property type="entry name" value="AAA+_ATPase"/>
</dbReference>
<dbReference type="EMBL" id="VULX01000030">
    <property type="protein sequence ID" value="MSR92395.1"/>
    <property type="molecule type" value="Genomic_DNA"/>
</dbReference>
<dbReference type="Pfam" id="PF00664">
    <property type="entry name" value="ABC_membrane"/>
    <property type="match status" value="1"/>
</dbReference>
<dbReference type="PROSITE" id="PS00211">
    <property type="entry name" value="ABC_TRANSPORTER_1"/>
    <property type="match status" value="1"/>
</dbReference>
<keyword evidence="2" id="KW-0813">Transport</keyword>
<name>A0A7X2N0E0_9CLOT</name>
<dbReference type="PROSITE" id="PS50893">
    <property type="entry name" value="ABC_TRANSPORTER_2"/>
    <property type="match status" value="1"/>
</dbReference>
<comment type="caution">
    <text evidence="12">The sequence shown here is derived from an EMBL/GenBank/DDBJ whole genome shotgun (WGS) entry which is preliminary data.</text>
</comment>
<dbReference type="RefSeq" id="WP_154532293.1">
    <property type="nucleotide sequence ID" value="NZ_VULX01000030.1"/>
</dbReference>
<dbReference type="Pfam" id="PF00005">
    <property type="entry name" value="ABC_tran"/>
    <property type="match status" value="1"/>
</dbReference>